<sequence length="545" mass="62023">MDDIPSELNDDEVLTLLREGKPLNSLLEELISLRKWKEAHSKAEMQESSRMERMLTRLCENCKDTASRWIRHQNGSTDDLPVELLHTIFRFVLPPSTVLDPTPSRGPHSAWVRVLASKLNLGRVSKRWHASVLPFIYEEVSFRHATQLRAFSRSLGENPDLAQLVKRIVIDCPVTGEMRDMVIIDLAYILTRCTGLRALVFTDNLFSMEDDLRRVTLYPFPPTLVTAIGTLSKTLQRFEQWPLGGSPHFTFPITCIATFPHLISLSINVDHPASLEHVVLSTLEELDLSQEYDVRRGDGHGRRFAAWELPRLKRLVLPMATDIQGRVLQKWGKTIDYLEFRDHLDMASHLYSDSSRYPYADNIHLCPRLRHLVFQTKGTPSNDFDVVDRLPPHPTLAYIDIWTMSPAGERRTDFISSRAARKLAQEVPWKNIRLLDRALNSIAKLPRLFPPDTPDHELPRLHTLPGHPLVHTAWGVYRKDLDALFPGPARASEDEDESMSDTSESSEGSTDDSDETYSYEGSVTDDSVTEDDDDDGMDIDEDLVG</sequence>
<evidence type="ECO:0000313" key="2">
    <source>
        <dbReference type="EMBL" id="RDX49898.1"/>
    </source>
</evidence>
<gene>
    <name evidence="2" type="ORF">OH76DRAFT_1438212</name>
</gene>
<accession>A0A371DBI8</accession>
<dbReference type="EMBL" id="KZ857402">
    <property type="protein sequence ID" value="RDX49898.1"/>
    <property type="molecule type" value="Genomic_DNA"/>
</dbReference>
<evidence type="ECO:0000313" key="3">
    <source>
        <dbReference type="Proteomes" id="UP000256964"/>
    </source>
</evidence>
<feature type="compositionally biased region" description="Acidic residues" evidence="1">
    <location>
        <begin position="527"/>
        <end position="545"/>
    </location>
</feature>
<proteinExistence type="predicted"/>
<name>A0A371DBI8_9APHY</name>
<reference evidence="2 3" key="1">
    <citation type="journal article" date="2018" name="Biotechnol. Biofuels">
        <title>Integrative visual omics of the white-rot fungus Polyporus brumalis exposes the biotechnological potential of its oxidative enzymes for delignifying raw plant biomass.</title>
        <authorList>
            <person name="Miyauchi S."/>
            <person name="Rancon A."/>
            <person name="Drula E."/>
            <person name="Hage H."/>
            <person name="Chaduli D."/>
            <person name="Favel A."/>
            <person name="Grisel S."/>
            <person name="Henrissat B."/>
            <person name="Herpoel-Gimbert I."/>
            <person name="Ruiz-Duenas F.J."/>
            <person name="Chevret D."/>
            <person name="Hainaut M."/>
            <person name="Lin J."/>
            <person name="Wang M."/>
            <person name="Pangilinan J."/>
            <person name="Lipzen A."/>
            <person name="Lesage-Meessen L."/>
            <person name="Navarro D."/>
            <person name="Riley R."/>
            <person name="Grigoriev I.V."/>
            <person name="Zhou S."/>
            <person name="Raouche S."/>
            <person name="Rosso M.N."/>
        </authorList>
    </citation>
    <scope>NUCLEOTIDE SEQUENCE [LARGE SCALE GENOMIC DNA]</scope>
    <source>
        <strain evidence="2 3">BRFM 1820</strain>
    </source>
</reference>
<dbReference type="AlphaFoldDB" id="A0A371DBI8"/>
<dbReference type="OrthoDB" id="3258555at2759"/>
<protein>
    <submittedName>
        <fullName evidence="2">Uncharacterized protein</fullName>
    </submittedName>
</protein>
<feature type="region of interest" description="Disordered" evidence="1">
    <location>
        <begin position="486"/>
        <end position="545"/>
    </location>
</feature>
<organism evidence="2 3">
    <name type="scientific">Lentinus brumalis</name>
    <dbReference type="NCBI Taxonomy" id="2498619"/>
    <lineage>
        <taxon>Eukaryota</taxon>
        <taxon>Fungi</taxon>
        <taxon>Dikarya</taxon>
        <taxon>Basidiomycota</taxon>
        <taxon>Agaricomycotina</taxon>
        <taxon>Agaricomycetes</taxon>
        <taxon>Polyporales</taxon>
        <taxon>Polyporaceae</taxon>
        <taxon>Lentinus</taxon>
    </lineage>
</organism>
<evidence type="ECO:0000256" key="1">
    <source>
        <dbReference type="SAM" id="MobiDB-lite"/>
    </source>
</evidence>
<dbReference type="Proteomes" id="UP000256964">
    <property type="component" value="Unassembled WGS sequence"/>
</dbReference>
<keyword evidence="3" id="KW-1185">Reference proteome</keyword>